<sequence length="341" mass="37683">MYEEAMKILDTMLKLGLLPHIESYKLLVCGLYDEGNDEMAKSAFCMLIQCGYNYDEVAWKLLIVLLLKRVLLIDALSCQITSHGSFLGHLVYQKRFYRTKFCIYPGGSQVNSARIADSLHYRNDIVGEVTEVGSKVKNVKFGDKVGVGCMVGSCRHPLRYFGLDKPGMNIGVGGFGGLGHVAVKFAMAFGTKITVISTSINKKKGAIEKLGADLFLVSRDPEEMKLGHWMGSLILYLLITPILPLLSLLKPHGKMVLVVVPNKPIELPAFPLITGRKLIAGSGIGGMKETLEMIDFAAKHNILPDVEIIPIDYINTAMDRLVKSDVKYRFVIDIATSLKDK</sequence>
<keyword evidence="2" id="KW-0479">Metal-binding</keyword>
<evidence type="ECO:0000256" key="3">
    <source>
        <dbReference type="ARBA" id="ARBA00022833"/>
    </source>
</evidence>
<dbReference type="FunFam" id="3.90.180.10:FF:000100">
    <property type="entry name" value="Putative cinnamyl alcohol dehydrogenase 6"/>
    <property type="match status" value="1"/>
</dbReference>
<proteinExistence type="predicted"/>
<evidence type="ECO:0000256" key="4">
    <source>
        <dbReference type="ARBA" id="ARBA00023002"/>
    </source>
</evidence>
<dbReference type="GO" id="GO:0016616">
    <property type="term" value="F:oxidoreductase activity, acting on the CH-OH group of donors, NAD or NADP as acceptor"/>
    <property type="evidence" value="ECO:0007669"/>
    <property type="project" value="InterPro"/>
</dbReference>
<keyword evidence="5" id="KW-1133">Transmembrane helix</keyword>
<dbReference type="EMBL" id="CACTIH010005453">
    <property type="protein sequence ID" value="CAA2993702.1"/>
    <property type="molecule type" value="Genomic_DNA"/>
</dbReference>
<gene>
    <name evidence="7" type="ORF">OLEA9_A089154</name>
</gene>
<dbReference type="SUPFAM" id="SSF51735">
    <property type="entry name" value="NAD(P)-binding Rossmann-fold domains"/>
    <property type="match status" value="1"/>
</dbReference>
<dbReference type="FunFam" id="3.40.50.720:FF:000022">
    <property type="entry name" value="Cinnamyl alcohol dehydrogenase"/>
    <property type="match status" value="1"/>
</dbReference>
<evidence type="ECO:0000313" key="7">
    <source>
        <dbReference type="EMBL" id="CAA2993702.1"/>
    </source>
</evidence>
<feature type="transmembrane region" description="Helical" evidence="5">
    <location>
        <begin position="226"/>
        <end position="246"/>
    </location>
</feature>
<dbReference type="AlphaFoldDB" id="A0A8S0SMI0"/>
<keyword evidence="5" id="KW-0812">Transmembrane</keyword>
<dbReference type="InterPro" id="IPR047109">
    <property type="entry name" value="CAD-like"/>
</dbReference>
<dbReference type="Gene3D" id="1.25.40.10">
    <property type="entry name" value="Tetratricopeptide repeat domain"/>
    <property type="match status" value="1"/>
</dbReference>
<dbReference type="InterPro" id="IPR011990">
    <property type="entry name" value="TPR-like_helical_dom_sf"/>
</dbReference>
<reference evidence="7 8" key="1">
    <citation type="submission" date="2019-12" db="EMBL/GenBank/DDBJ databases">
        <authorList>
            <person name="Alioto T."/>
            <person name="Alioto T."/>
            <person name="Gomez Garrido J."/>
        </authorList>
    </citation>
    <scope>NUCLEOTIDE SEQUENCE [LARGE SCALE GENOMIC DNA]</scope>
</reference>
<feature type="domain" description="Alcohol dehydrogenase-like C-terminal" evidence="6">
    <location>
        <begin position="177"/>
        <end position="298"/>
    </location>
</feature>
<accession>A0A8S0SMI0</accession>
<dbReference type="SUPFAM" id="SSF50129">
    <property type="entry name" value="GroES-like"/>
    <property type="match status" value="1"/>
</dbReference>
<dbReference type="InterPro" id="IPR036291">
    <property type="entry name" value="NAD(P)-bd_dom_sf"/>
</dbReference>
<protein>
    <submittedName>
        <fullName evidence="7">8-hydroxygeraniol dehydrogenase-like</fullName>
    </submittedName>
</protein>
<dbReference type="Gene3D" id="3.40.50.720">
    <property type="entry name" value="NAD(P)-binding Rossmann-like Domain"/>
    <property type="match status" value="1"/>
</dbReference>
<keyword evidence="3" id="KW-0862">Zinc</keyword>
<dbReference type="Pfam" id="PF00107">
    <property type="entry name" value="ADH_zinc_N"/>
    <property type="match status" value="1"/>
</dbReference>
<evidence type="ECO:0000256" key="1">
    <source>
        <dbReference type="ARBA" id="ARBA00001947"/>
    </source>
</evidence>
<dbReference type="Gramene" id="OE9A089154T1">
    <property type="protein sequence ID" value="OE9A089154C1"/>
    <property type="gene ID" value="OE9A089154"/>
</dbReference>
<keyword evidence="5" id="KW-0472">Membrane</keyword>
<dbReference type="InterPro" id="IPR011032">
    <property type="entry name" value="GroES-like_sf"/>
</dbReference>
<keyword evidence="4" id="KW-0560">Oxidoreductase</keyword>
<evidence type="ECO:0000259" key="6">
    <source>
        <dbReference type="Pfam" id="PF00107"/>
    </source>
</evidence>
<evidence type="ECO:0000256" key="5">
    <source>
        <dbReference type="SAM" id="Phobius"/>
    </source>
</evidence>
<comment type="cofactor">
    <cofactor evidence="1">
        <name>Zn(2+)</name>
        <dbReference type="ChEBI" id="CHEBI:29105"/>
    </cofactor>
</comment>
<keyword evidence="8" id="KW-1185">Reference proteome</keyword>
<dbReference type="GO" id="GO:0046872">
    <property type="term" value="F:metal ion binding"/>
    <property type="evidence" value="ECO:0007669"/>
    <property type="project" value="UniProtKB-KW"/>
</dbReference>
<dbReference type="OrthoDB" id="1879366at2759"/>
<name>A0A8S0SMI0_OLEEU</name>
<dbReference type="Proteomes" id="UP000594638">
    <property type="component" value="Unassembled WGS sequence"/>
</dbReference>
<dbReference type="Gene3D" id="3.90.180.10">
    <property type="entry name" value="Medium-chain alcohol dehydrogenases, catalytic domain"/>
    <property type="match status" value="2"/>
</dbReference>
<evidence type="ECO:0000256" key="2">
    <source>
        <dbReference type="ARBA" id="ARBA00022723"/>
    </source>
</evidence>
<comment type="caution">
    <text evidence="7">The sequence shown here is derived from an EMBL/GenBank/DDBJ whole genome shotgun (WGS) entry which is preliminary data.</text>
</comment>
<dbReference type="PANTHER" id="PTHR42683">
    <property type="entry name" value="ALDEHYDE REDUCTASE"/>
    <property type="match status" value="1"/>
</dbReference>
<dbReference type="InterPro" id="IPR013149">
    <property type="entry name" value="ADH-like_C"/>
</dbReference>
<organism evidence="7 8">
    <name type="scientific">Olea europaea subsp. europaea</name>
    <dbReference type="NCBI Taxonomy" id="158383"/>
    <lineage>
        <taxon>Eukaryota</taxon>
        <taxon>Viridiplantae</taxon>
        <taxon>Streptophyta</taxon>
        <taxon>Embryophyta</taxon>
        <taxon>Tracheophyta</taxon>
        <taxon>Spermatophyta</taxon>
        <taxon>Magnoliopsida</taxon>
        <taxon>eudicotyledons</taxon>
        <taxon>Gunneridae</taxon>
        <taxon>Pentapetalae</taxon>
        <taxon>asterids</taxon>
        <taxon>lamiids</taxon>
        <taxon>Lamiales</taxon>
        <taxon>Oleaceae</taxon>
        <taxon>Oleeae</taxon>
        <taxon>Olea</taxon>
    </lineage>
</organism>
<evidence type="ECO:0000313" key="8">
    <source>
        <dbReference type="Proteomes" id="UP000594638"/>
    </source>
</evidence>